<keyword evidence="2" id="KW-1133">Transmembrane helix</keyword>
<keyword evidence="2" id="KW-0472">Membrane</keyword>
<evidence type="ECO:0000313" key="3">
    <source>
        <dbReference type="EMBL" id="TFY77015.1"/>
    </source>
</evidence>
<accession>A0A4Y9ZR05</accession>
<evidence type="ECO:0000256" key="1">
    <source>
        <dbReference type="SAM" id="MobiDB-lite"/>
    </source>
</evidence>
<keyword evidence="4" id="KW-1185">Reference proteome</keyword>
<dbReference type="EMBL" id="SFCI01001026">
    <property type="protein sequence ID" value="TFY77015.1"/>
    <property type="molecule type" value="Genomic_DNA"/>
</dbReference>
<feature type="transmembrane region" description="Helical" evidence="2">
    <location>
        <begin position="7"/>
        <end position="25"/>
    </location>
</feature>
<dbReference type="AlphaFoldDB" id="A0A4Y9ZR05"/>
<proteinExistence type="predicted"/>
<organism evidence="3 4">
    <name type="scientific">Hericium alpestre</name>
    <dbReference type="NCBI Taxonomy" id="135208"/>
    <lineage>
        <taxon>Eukaryota</taxon>
        <taxon>Fungi</taxon>
        <taxon>Dikarya</taxon>
        <taxon>Basidiomycota</taxon>
        <taxon>Agaricomycotina</taxon>
        <taxon>Agaricomycetes</taxon>
        <taxon>Russulales</taxon>
        <taxon>Hericiaceae</taxon>
        <taxon>Hericium</taxon>
    </lineage>
</organism>
<evidence type="ECO:0000313" key="4">
    <source>
        <dbReference type="Proteomes" id="UP000298061"/>
    </source>
</evidence>
<sequence length="234" mass="25608">MSLDADIWGYITGVLSVLAVIFQIMRINLPSTKLKKFDTLLQETEDLLHEADEEGLLSGGDFVHQTNETLIGLRTTAQPLRSRVHMAKTIFQECLGVFTGLSVRISLLCSEVKELKADIATTSEKARETLRQLGLINNQQEAQRIALGLLCDGEVSGVGDSGDASLSEEPGNSDSFDESRSQSDETESNMLNEVGIEVPTDVEDKTLTYDRDIIHEAIEIVEETCNTTVACEAA</sequence>
<feature type="region of interest" description="Disordered" evidence="1">
    <location>
        <begin position="159"/>
        <end position="195"/>
    </location>
</feature>
<dbReference type="OrthoDB" id="2680369at2759"/>
<dbReference type="Proteomes" id="UP000298061">
    <property type="component" value="Unassembled WGS sequence"/>
</dbReference>
<comment type="caution">
    <text evidence="3">The sequence shown here is derived from an EMBL/GenBank/DDBJ whole genome shotgun (WGS) entry which is preliminary data.</text>
</comment>
<protein>
    <submittedName>
        <fullName evidence="3">Uncharacterized protein</fullName>
    </submittedName>
</protein>
<evidence type="ECO:0000256" key="2">
    <source>
        <dbReference type="SAM" id="Phobius"/>
    </source>
</evidence>
<keyword evidence="2" id="KW-0812">Transmembrane</keyword>
<gene>
    <name evidence="3" type="ORF">EWM64_g6996</name>
</gene>
<name>A0A4Y9ZR05_9AGAM</name>
<reference evidence="3 4" key="1">
    <citation type="submission" date="2019-02" db="EMBL/GenBank/DDBJ databases">
        <title>Genome sequencing of the rare red list fungi Hericium alpestre (H. flagellum).</title>
        <authorList>
            <person name="Buettner E."/>
            <person name="Kellner H."/>
        </authorList>
    </citation>
    <scope>NUCLEOTIDE SEQUENCE [LARGE SCALE GENOMIC DNA]</scope>
    <source>
        <strain evidence="3 4">DSM 108284</strain>
    </source>
</reference>